<evidence type="ECO:0000313" key="4">
    <source>
        <dbReference type="Proteomes" id="UP000249522"/>
    </source>
</evidence>
<dbReference type="SUPFAM" id="SSF51735">
    <property type="entry name" value="NAD(P)-binding Rossmann-fold domains"/>
    <property type="match status" value="1"/>
</dbReference>
<evidence type="ECO:0000259" key="2">
    <source>
        <dbReference type="Pfam" id="PF01370"/>
    </source>
</evidence>
<reference evidence="3 4" key="1">
    <citation type="submission" date="2018-06" db="EMBL/GenBank/DDBJ databases">
        <title>Paenibacillus imtechensis sp. nov.</title>
        <authorList>
            <person name="Pinnaka A.K."/>
            <person name="Singh H."/>
            <person name="Kaur M."/>
        </authorList>
    </citation>
    <scope>NUCLEOTIDE SEQUENCE [LARGE SCALE GENOMIC DNA]</scope>
    <source>
        <strain evidence="3 4">SMB1</strain>
    </source>
</reference>
<dbReference type="Gene3D" id="3.40.50.720">
    <property type="entry name" value="NAD(P)-binding Rossmann-like Domain"/>
    <property type="match status" value="1"/>
</dbReference>
<protein>
    <submittedName>
        <fullName evidence="3">NAD(P)-dependent oxidoreductase</fullName>
    </submittedName>
</protein>
<dbReference type="AlphaFoldDB" id="A0A2W1LGN4"/>
<dbReference type="Pfam" id="PF01370">
    <property type="entry name" value="Epimerase"/>
    <property type="match status" value="1"/>
</dbReference>
<dbReference type="Proteomes" id="UP000249522">
    <property type="component" value="Unassembled WGS sequence"/>
</dbReference>
<feature type="domain" description="NAD-dependent epimerase/dehydratase" evidence="2">
    <location>
        <begin position="4"/>
        <end position="229"/>
    </location>
</feature>
<comment type="caution">
    <text evidence="3">The sequence shown here is derived from an EMBL/GenBank/DDBJ whole genome shotgun (WGS) entry which is preliminary data.</text>
</comment>
<dbReference type="PANTHER" id="PTHR43000">
    <property type="entry name" value="DTDP-D-GLUCOSE 4,6-DEHYDRATASE-RELATED"/>
    <property type="match status" value="1"/>
</dbReference>
<proteinExistence type="inferred from homology"/>
<dbReference type="InterPro" id="IPR036291">
    <property type="entry name" value="NAD(P)-bd_dom_sf"/>
</dbReference>
<keyword evidence="4" id="KW-1185">Reference proteome</keyword>
<evidence type="ECO:0000256" key="1">
    <source>
        <dbReference type="ARBA" id="ARBA00007637"/>
    </source>
</evidence>
<organism evidence="3 4">
    <name type="scientific">Paenibacillus sambharensis</name>
    <dbReference type="NCBI Taxonomy" id="1803190"/>
    <lineage>
        <taxon>Bacteria</taxon>
        <taxon>Bacillati</taxon>
        <taxon>Bacillota</taxon>
        <taxon>Bacilli</taxon>
        <taxon>Bacillales</taxon>
        <taxon>Paenibacillaceae</taxon>
        <taxon>Paenibacillus</taxon>
    </lineage>
</organism>
<name>A0A2W1LGN4_9BACL</name>
<comment type="similarity">
    <text evidence="1">Belongs to the NAD(P)-dependent epimerase/dehydratase family.</text>
</comment>
<sequence length="304" mass="34410">MKRIMVTGASGFIGRHVVEALLSQGYEVHGLYHNQRMIEDNSRLKMHAIDLMDDAQVQRLLHTVKPTHLLHLSWITKQGVYWDSVENYYWHRASFHLAECFYSNGGKRLVVAGSCAEYDWSHGYLKENITPLSFSTPYAACKNHLQGMITSYANLLNKDFVWGRVFFLYGPHEHAGRLVPSVIRSLLANQNARCSHGKQIRDFLHVKDVAEALVTLLLSTTINGTVNICSGRPVSIMDIVTRISGYMGKSELVEFGALNCSEKEAPLVIGDPARLLTETDWKPRISLPQGIADTVEWWREVKNQ</sequence>
<dbReference type="RefSeq" id="WP_111144812.1">
    <property type="nucleotide sequence ID" value="NZ_QKRB01000006.1"/>
</dbReference>
<dbReference type="OrthoDB" id="9771073at2"/>
<gene>
    <name evidence="3" type="ORF">DNH61_00900</name>
</gene>
<evidence type="ECO:0000313" key="3">
    <source>
        <dbReference type="EMBL" id="PZD97849.1"/>
    </source>
</evidence>
<dbReference type="EMBL" id="QKRB01000006">
    <property type="protein sequence ID" value="PZD97849.1"/>
    <property type="molecule type" value="Genomic_DNA"/>
</dbReference>
<accession>A0A2W1LGN4</accession>
<dbReference type="InterPro" id="IPR001509">
    <property type="entry name" value="Epimerase_deHydtase"/>
</dbReference>